<dbReference type="InterPro" id="IPR045584">
    <property type="entry name" value="Pilin-like"/>
</dbReference>
<feature type="domain" description="General secretion pathway GspH" evidence="11">
    <location>
        <begin position="43"/>
        <end position="126"/>
    </location>
</feature>
<keyword evidence="4" id="KW-0488">Methylation</keyword>
<sequence>MKTRPRGVTLIELLVTISLFALLLALAIPAVGHWIARQQLQGAVDDVRQSLELARKTAVTRHKLVWVEFSQQDKAWTMRVSERKTAAACDGSQDLRCIGAGQHAGVSLGADGRKLPLLLAFSPLRGMPQQDDGEDLRKEVDLRLSRAACQPVTLQLLSTGLIHNGAVRCP</sequence>
<reference evidence="13" key="1">
    <citation type="submission" date="2018-02" db="EMBL/GenBank/DDBJ databases">
        <authorList>
            <person name="O'Hara-Hanley K."/>
            <person name="Soby S."/>
        </authorList>
    </citation>
    <scope>NUCLEOTIDE SEQUENCE [LARGE SCALE GENOMIC DNA]</scope>
    <source>
        <strain evidence="13">MWU14-2602</strain>
    </source>
</reference>
<dbReference type="GO" id="GO:0015628">
    <property type="term" value="P:protein secretion by the type II secretion system"/>
    <property type="evidence" value="ECO:0007669"/>
    <property type="project" value="InterPro"/>
</dbReference>
<evidence type="ECO:0000313" key="13">
    <source>
        <dbReference type="Proteomes" id="UP000237082"/>
    </source>
</evidence>
<accession>A0A2S5DDA3</accession>
<keyword evidence="13" id="KW-1185">Reference proteome</keyword>
<dbReference type="Proteomes" id="UP000237082">
    <property type="component" value="Unassembled WGS sequence"/>
</dbReference>
<evidence type="ECO:0000313" key="12">
    <source>
        <dbReference type="EMBL" id="POZ61075.1"/>
    </source>
</evidence>
<dbReference type="RefSeq" id="WP_103903563.1">
    <property type="nucleotide sequence ID" value="NZ_PQWB01000073.1"/>
</dbReference>
<evidence type="ECO:0000256" key="6">
    <source>
        <dbReference type="ARBA" id="ARBA00022692"/>
    </source>
</evidence>
<evidence type="ECO:0000256" key="9">
    <source>
        <dbReference type="ARBA" id="ARBA00025772"/>
    </source>
</evidence>
<evidence type="ECO:0000259" key="11">
    <source>
        <dbReference type="Pfam" id="PF12019"/>
    </source>
</evidence>
<dbReference type="InterPro" id="IPR022346">
    <property type="entry name" value="T2SS_GspH"/>
</dbReference>
<comment type="subcellular location">
    <subcellularLocation>
        <location evidence="1">Cell inner membrane</location>
        <topology evidence="1">Single-pass membrane protein</topology>
    </subcellularLocation>
</comment>
<evidence type="ECO:0000256" key="4">
    <source>
        <dbReference type="ARBA" id="ARBA00022481"/>
    </source>
</evidence>
<dbReference type="NCBIfam" id="TIGR02532">
    <property type="entry name" value="IV_pilin_GFxxxE"/>
    <property type="match status" value="1"/>
</dbReference>
<dbReference type="GO" id="GO:0005886">
    <property type="term" value="C:plasma membrane"/>
    <property type="evidence" value="ECO:0007669"/>
    <property type="project" value="UniProtKB-SubCell"/>
</dbReference>
<evidence type="ECO:0000256" key="3">
    <source>
        <dbReference type="ARBA" id="ARBA00022475"/>
    </source>
</evidence>
<dbReference type="InterPro" id="IPR012902">
    <property type="entry name" value="N_methyl_site"/>
</dbReference>
<protein>
    <recommendedName>
        <fullName evidence="2">Type II secretion system protein H</fullName>
    </recommendedName>
    <alternativeName>
        <fullName evidence="10">General secretion pathway protein H</fullName>
    </alternativeName>
</protein>
<comment type="caution">
    <text evidence="12">The sequence shown here is derived from an EMBL/GenBank/DDBJ whole genome shotgun (WGS) entry which is preliminary data.</text>
</comment>
<organism evidence="12 13">
    <name type="scientific">Chromobacterium alticapitis</name>
    <dbReference type="NCBI Taxonomy" id="2073169"/>
    <lineage>
        <taxon>Bacteria</taxon>
        <taxon>Pseudomonadati</taxon>
        <taxon>Pseudomonadota</taxon>
        <taxon>Betaproteobacteria</taxon>
        <taxon>Neisseriales</taxon>
        <taxon>Chromobacteriaceae</taxon>
        <taxon>Chromobacterium</taxon>
    </lineage>
</organism>
<dbReference type="AlphaFoldDB" id="A0A2S5DDA3"/>
<evidence type="ECO:0000256" key="7">
    <source>
        <dbReference type="ARBA" id="ARBA00022989"/>
    </source>
</evidence>
<keyword evidence="3" id="KW-1003">Cell membrane</keyword>
<keyword evidence="7" id="KW-1133">Transmembrane helix</keyword>
<evidence type="ECO:0000256" key="1">
    <source>
        <dbReference type="ARBA" id="ARBA00004377"/>
    </source>
</evidence>
<dbReference type="OrthoDB" id="8595791at2"/>
<evidence type="ECO:0000256" key="8">
    <source>
        <dbReference type="ARBA" id="ARBA00023136"/>
    </source>
</evidence>
<dbReference type="SUPFAM" id="SSF54523">
    <property type="entry name" value="Pili subunits"/>
    <property type="match status" value="1"/>
</dbReference>
<gene>
    <name evidence="12" type="ORF">C2I19_15395</name>
</gene>
<evidence type="ECO:0000256" key="5">
    <source>
        <dbReference type="ARBA" id="ARBA00022519"/>
    </source>
</evidence>
<proteinExistence type="inferred from homology"/>
<keyword evidence="6" id="KW-0812">Transmembrane</keyword>
<keyword evidence="5" id="KW-0997">Cell inner membrane</keyword>
<dbReference type="EMBL" id="PQWB01000073">
    <property type="protein sequence ID" value="POZ61075.1"/>
    <property type="molecule type" value="Genomic_DNA"/>
</dbReference>
<keyword evidence="8" id="KW-0472">Membrane</keyword>
<comment type="similarity">
    <text evidence="9">Belongs to the GSP H family.</text>
</comment>
<evidence type="ECO:0000256" key="10">
    <source>
        <dbReference type="ARBA" id="ARBA00030775"/>
    </source>
</evidence>
<dbReference type="GO" id="GO:0015627">
    <property type="term" value="C:type II protein secretion system complex"/>
    <property type="evidence" value="ECO:0007669"/>
    <property type="project" value="InterPro"/>
</dbReference>
<dbReference type="Pfam" id="PF07963">
    <property type="entry name" value="N_methyl"/>
    <property type="match status" value="1"/>
</dbReference>
<dbReference type="Pfam" id="PF12019">
    <property type="entry name" value="GspH"/>
    <property type="match status" value="1"/>
</dbReference>
<evidence type="ECO:0000256" key="2">
    <source>
        <dbReference type="ARBA" id="ARBA00021549"/>
    </source>
</evidence>
<dbReference type="Gene3D" id="3.30.700.10">
    <property type="entry name" value="Glycoprotein, Type 4 Pilin"/>
    <property type="match status" value="1"/>
</dbReference>
<dbReference type="PROSITE" id="PS00409">
    <property type="entry name" value="PROKAR_NTER_METHYL"/>
    <property type="match status" value="1"/>
</dbReference>
<name>A0A2S5DDA3_9NEIS</name>